<accession>A0AAQ2C4Z2</accession>
<feature type="region of interest" description="Disordered" evidence="1">
    <location>
        <begin position="145"/>
        <end position="172"/>
    </location>
</feature>
<gene>
    <name evidence="2" type="ORF">E3O49_11420</name>
</gene>
<dbReference type="Proteomes" id="UP000297403">
    <property type="component" value="Unassembled WGS sequence"/>
</dbReference>
<keyword evidence="3" id="KW-1185">Reference proteome</keyword>
<comment type="caution">
    <text evidence="2">The sequence shown here is derived from an EMBL/GenBank/DDBJ whole genome shotgun (WGS) entry which is preliminary data.</text>
</comment>
<feature type="region of interest" description="Disordered" evidence="1">
    <location>
        <begin position="41"/>
        <end position="61"/>
    </location>
</feature>
<evidence type="ECO:0000256" key="1">
    <source>
        <dbReference type="SAM" id="MobiDB-lite"/>
    </source>
</evidence>
<dbReference type="EMBL" id="SOFY01000062">
    <property type="protein sequence ID" value="TFC44679.1"/>
    <property type="molecule type" value="Genomic_DNA"/>
</dbReference>
<name>A0AAQ2C4Z2_9MICO</name>
<sequence>MKSPSRSRCSASSSRTCACCTALASGRARISSAWAAPSRWRPSALDRSQARRRSSTVGRTTVARAEGVRSGFANGFASGVGSGVGSGVASGVASGVGSGVGSGVASAGSAGRVDTEFRTGADVDTMSPTTSFEFTFSPPAAFSYTEPSSGLRHRPEYLRPPKGAVTRRRSPCLRGTPAVRARRARRPVRARAWRGHPLP</sequence>
<reference evidence="2 3" key="1">
    <citation type="submission" date="2019-03" db="EMBL/GenBank/DDBJ databases">
        <title>Genomics of glacier-inhabiting Cryobacterium strains.</title>
        <authorList>
            <person name="Liu Q."/>
            <person name="Xin Y.-H."/>
        </authorList>
    </citation>
    <scope>NUCLEOTIDE SEQUENCE [LARGE SCALE GENOMIC DNA]</scope>
    <source>
        <strain evidence="3">TMT1-22</strain>
    </source>
</reference>
<organism evidence="2 3">
    <name type="scientific">Cryobacterium shii</name>
    <dbReference type="NCBI Taxonomy" id="1259235"/>
    <lineage>
        <taxon>Bacteria</taxon>
        <taxon>Bacillati</taxon>
        <taxon>Actinomycetota</taxon>
        <taxon>Actinomycetes</taxon>
        <taxon>Micrococcales</taxon>
        <taxon>Microbacteriaceae</taxon>
        <taxon>Cryobacterium</taxon>
    </lineage>
</organism>
<protein>
    <submittedName>
        <fullName evidence="2">Uncharacterized protein</fullName>
    </submittedName>
</protein>
<proteinExistence type="predicted"/>
<evidence type="ECO:0000313" key="3">
    <source>
        <dbReference type="Proteomes" id="UP000297403"/>
    </source>
</evidence>
<evidence type="ECO:0000313" key="2">
    <source>
        <dbReference type="EMBL" id="TFC44679.1"/>
    </source>
</evidence>
<dbReference type="AlphaFoldDB" id="A0AAQ2C4Z2"/>